<gene>
    <name evidence="2" type="primary">gmhA</name>
    <name evidence="2" type="ORF">GCM10007392_12130</name>
</gene>
<dbReference type="RefSeq" id="WP_189607590.1">
    <property type="nucleotide sequence ID" value="NZ_BMXR01000002.1"/>
</dbReference>
<dbReference type="SUPFAM" id="SSF53697">
    <property type="entry name" value="SIS domain"/>
    <property type="match status" value="1"/>
</dbReference>
<dbReference type="InterPro" id="IPR046348">
    <property type="entry name" value="SIS_dom_sf"/>
</dbReference>
<keyword evidence="2" id="KW-0413">Isomerase</keyword>
<dbReference type="Pfam" id="PF13580">
    <property type="entry name" value="SIS_2"/>
    <property type="match status" value="1"/>
</dbReference>
<evidence type="ECO:0000313" key="2">
    <source>
        <dbReference type="EMBL" id="GGX46597.1"/>
    </source>
</evidence>
<dbReference type="PANTHER" id="PTHR30390">
    <property type="entry name" value="SEDOHEPTULOSE 7-PHOSPHATE ISOMERASE / DNAA INITIATOR-ASSOCIATING FACTOR FOR REPLICATION INITIATION"/>
    <property type="match status" value="1"/>
</dbReference>
<comment type="caution">
    <text evidence="2">The sequence shown here is derived from an EMBL/GenBank/DDBJ whole genome shotgun (WGS) entry which is preliminary data.</text>
</comment>
<dbReference type="PANTHER" id="PTHR30390:SF6">
    <property type="entry name" value="DNAA INITIATOR-ASSOCIATING PROTEIN DIAA"/>
    <property type="match status" value="1"/>
</dbReference>
<reference evidence="2" key="1">
    <citation type="journal article" date="2014" name="Int. J. Syst. Evol. Microbiol.">
        <title>Complete genome sequence of Corynebacterium casei LMG S-19264T (=DSM 44701T), isolated from a smear-ripened cheese.</title>
        <authorList>
            <consortium name="US DOE Joint Genome Institute (JGI-PGF)"/>
            <person name="Walter F."/>
            <person name="Albersmeier A."/>
            <person name="Kalinowski J."/>
            <person name="Ruckert C."/>
        </authorList>
    </citation>
    <scope>NUCLEOTIDE SEQUENCE</scope>
    <source>
        <strain evidence="2">KCTC 22169</strain>
    </source>
</reference>
<keyword evidence="3" id="KW-1185">Reference proteome</keyword>
<dbReference type="AlphaFoldDB" id="A0A918N782"/>
<dbReference type="Proteomes" id="UP000626148">
    <property type="component" value="Unassembled WGS sequence"/>
</dbReference>
<sequence>MNPDDIIYEQIGLSLETFQLAAEQLDELMHHGADLLTDALLNDGKILVCGMGTSAANAQGFASRMLSRFERERPGLPVLALSGDGTLMSGIAHDTNPNDIYARQVRTLGHEPDVLLAISATGNAPAVIKAVQAAHEMGLCVVALTGENGGDIAALLEENDVELRVPADKLGLIQLTHHLLLNCLGELIEHQLFGSEL</sequence>
<dbReference type="GO" id="GO:0016853">
    <property type="term" value="F:isomerase activity"/>
    <property type="evidence" value="ECO:0007669"/>
    <property type="project" value="UniProtKB-KW"/>
</dbReference>
<feature type="domain" description="SIS" evidence="1">
    <location>
        <begin position="36"/>
        <end position="197"/>
    </location>
</feature>
<reference evidence="2" key="2">
    <citation type="submission" date="2020-09" db="EMBL/GenBank/DDBJ databases">
        <authorList>
            <person name="Sun Q."/>
            <person name="Kim S."/>
        </authorList>
    </citation>
    <scope>NUCLEOTIDE SEQUENCE</scope>
    <source>
        <strain evidence="2">KCTC 22169</strain>
    </source>
</reference>
<dbReference type="InterPro" id="IPR035461">
    <property type="entry name" value="GmhA/DiaA"/>
</dbReference>
<dbReference type="PROSITE" id="PS51464">
    <property type="entry name" value="SIS"/>
    <property type="match status" value="1"/>
</dbReference>
<dbReference type="GO" id="GO:1901135">
    <property type="term" value="P:carbohydrate derivative metabolic process"/>
    <property type="evidence" value="ECO:0007669"/>
    <property type="project" value="InterPro"/>
</dbReference>
<protein>
    <submittedName>
        <fullName evidence="2">Phosphoheptose isomerase</fullName>
    </submittedName>
</protein>
<accession>A0A918N782</accession>
<name>A0A918N782_9GAMM</name>
<dbReference type="Gene3D" id="3.40.50.10490">
    <property type="entry name" value="Glucose-6-phosphate isomerase like protein, domain 1"/>
    <property type="match status" value="1"/>
</dbReference>
<dbReference type="EMBL" id="BMXR01000002">
    <property type="protein sequence ID" value="GGX46597.1"/>
    <property type="molecule type" value="Genomic_DNA"/>
</dbReference>
<dbReference type="InterPro" id="IPR050099">
    <property type="entry name" value="SIS_GmhA/DiaA_subfam"/>
</dbReference>
<dbReference type="CDD" id="cd05006">
    <property type="entry name" value="SIS_GmhA"/>
    <property type="match status" value="1"/>
</dbReference>
<proteinExistence type="predicted"/>
<evidence type="ECO:0000259" key="1">
    <source>
        <dbReference type="PROSITE" id="PS51464"/>
    </source>
</evidence>
<dbReference type="InterPro" id="IPR001347">
    <property type="entry name" value="SIS_dom"/>
</dbReference>
<organism evidence="2 3">
    <name type="scientific">Saccharospirillum salsuginis</name>
    <dbReference type="NCBI Taxonomy" id="418750"/>
    <lineage>
        <taxon>Bacteria</taxon>
        <taxon>Pseudomonadati</taxon>
        <taxon>Pseudomonadota</taxon>
        <taxon>Gammaproteobacteria</taxon>
        <taxon>Oceanospirillales</taxon>
        <taxon>Saccharospirillaceae</taxon>
        <taxon>Saccharospirillum</taxon>
    </lineage>
</organism>
<dbReference type="GO" id="GO:0097367">
    <property type="term" value="F:carbohydrate derivative binding"/>
    <property type="evidence" value="ECO:0007669"/>
    <property type="project" value="InterPro"/>
</dbReference>
<evidence type="ECO:0000313" key="3">
    <source>
        <dbReference type="Proteomes" id="UP000626148"/>
    </source>
</evidence>